<protein>
    <submittedName>
        <fullName evidence="1">Uncharacterized protein</fullName>
    </submittedName>
</protein>
<comment type="caution">
    <text evidence="1">The sequence shown here is derived from an EMBL/GenBank/DDBJ whole genome shotgun (WGS) entry which is preliminary data.</text>
</comment>
<evidence type="ECO:0000313" key="2">
    <source>
        <dbReference type="Proteomes" id="UP000020938"/>
    </source>
</evidence>
<dbReference type="AlphaFoldDB" id="A0A016EF48"/>
<dbReference type="Proteomes" id="UP000020938">
    <property type="component" value="Unassembled WGS sequence"/>
</dbReference>
<dbReference type="PATRIC" id="fig|1339314.3.peg.135"/>
<dbReference type="EMBL" id="JGDS01000015">
    <property type="protein sequence ID" value="EXZ75701.1"/>
    <property type="molecule type" value="Genomic_DNA"/>
</dbReference>
<evidence type="ECO:0000313" key="1">
    <source>
        <dbReference type="EMBL" id="EXZ75701.1"/>
    </source>
</evidence>
<reference evidence="1 2" key="1">
    <citation type="submission" date="2014-02" db="EMBL/GenBank/DDBJ databases">
        <authorList>
            <person name="Sears C."/>
            <person name="Carroll K."/>
            <person name="Sack B.R."/>
            <person name="Qadri F."/>
            <person name="Myers L.L."/>
            <person name="Chung G.-T."/>
            <person name="Escheverria P."/>
            <person name="Fraser C.M."/>
            <person name="Sadzewicz L."/>
            <person name="Shefchek K.A."/>
            <person name="Tallon L."/>
            <person name="Das S.P."/>
            <person name="Daugherty S."/>
            <person name="Mongodin E.F."/>
        </authorList>
    </citation>
    <scope>NUCLEOTIDE SEQUENCE [LARGE SCALE GENOMIC DNA]</scope>
    <source>
        <strain evidence="1 2">3976T8</strain>
    </source>
</reference>
<proteinExistence type="predicted"/>
<sequence>MHDRLVPDIAGVAVSRLHVLQIDEFLRGGAGAQQKYDRR</sequence>
<accession>A0A016EF48</accession>
<gene>
    <name evidence="1" type="ORF">M123_4817</name>
</gene>
<organism evidence="1 2">
    <name type="scientific">Bacteroides fragilis str. 3976T8</name>
    <dbReference type="NCBI Taxonomy" id="1339314"/>
    <lineage>
        <taxon>Bacteria</taxon>
        <taxon>Pseudomonadati</taxon>
        <taxon>Bacteroidota</taxon>
        <taxon>Bacteroidia</taxon>
        <taxon>Bacteroidales</taxon>
        <taxon>Bacteroidaceae</taxon>
        <taxon>Bacteroides</taxon>
    </lineage>
</organism>
<name>A0A016EF48_BACFG</name>